<dbReference type="FunFam" id="2.160.20.10:FF:000014">
    <property type="entry name" value="Pectinesterase"/>
    <property type="match status" value="1"/>
</dbReference>
<comment type="catalytic activity">
    <reaction evidence="9 11">
        <text>[(1-&gt;4)-alpha-D-galacturonosyl methyl ester](n) + n H2O = [(1-&gt;4)-alpha-D-galacturonosyl](n) + n methanol + n H(+)</text>
        <dbReference type="Rhea" id="RHEA:22380"/>
        <dbReference type="Rhea" id="RHEA-COMP:14570"/>
        <dbReference type="Rhea" id="RHEA-COMP:14573"/>
        <dbReference type="ChEBI" id="CHEBI:15377"/>
        <dbReference type="ChEBI" id="CHEBI:15378"/>
        <dbReference type="ChEBI" id="CHEBI:17790"/>
        <dbReference type="ChEBI" id="CHEBI:140522"/>
        <dbReference type="ChEBI" id="CHEBI:140523"/>
        <dbReference type="EC" id="3.1.1.11"/>
    </reaction>
</comment>
<dbReference type="OMA" id="NEGRQIY"/>
<feature type="domain" description="Pectinesterase catalytic" evidence="12">
    <location>
        <begin position="44"/>
        <end position="308"/>
    </location>
</feature>
<dbReference type="Proteomes" id="UP000624244">
    <property type="component" value="Unassembled WGS sequence"/>
</dbReference>
<dbReference type="GO" id="GO:0045490">
    <property type="term" value="P:pectin catabolic process"/>
    <property type="evidence" value="ECO:0007669"/>
    <property type="project" value="UniProtKB-UniRule"/>
</dbReference>
<dbReference type="UniPathway" id="UPA00545">
    <property type="reaction ID" value="UER00823"/>
</dbReference>
<comment type="pathway">
    <text evidence="2 11">Glycan metabolism; pectin degradation; 2-dehydro-3-deoxy-D-gluconate from pectin: step 1/5.</text>
</comment>
<gene>
    <name evidence="13" type="ORF">GGP41_003469</name>
</gene>
<dbReference type="SUPFAM" id="SSF51126">
    <property type="entry name" value="Pectin lyase-like"/>
    <property type="match status" value="1"/>
</dbReference>
<dbReference type="InterPro" id="IPR012334">
    <property type="entry name" value="Pectin_lyas_fold"/>
</dbReference>
<evidence type="ECO:0000256" key="6">
    <source>
        <dbReference type="ARBA" id="ARBA00022729"/>
    </source>
</evidence>
<dbReference type="GO" id="GO:0042545">
    <property type="term" value="P:cell wall modification"/>
    <property type="evidence" value="ECO:0007669"/>
    <property type="project" value="UniProtKB-UniRule"/>
</dbReference>
<dbReference type="GO" id="GO:0030599">
    <property type="term" value="F:pectinesterase activity"/>
    <property type="evidence" value="ECO:0007669"/>
    <property type="project" value="UniProtKB-UniRule"/>
</dbReference>
<accession>A0A8H5ZDE7</accession>
<evidence type="ECO:0000256" key="7">
    <source>
        <dbReference type="ARBA" id="ARBA00022801"/>
    </source>
</evidence>
<feature type="signal peptide" evidence="11">
    <location>
        <begin position="1"/>
        <end position="20"/>
    </location>
</feature>
<evidence type="ECO:0000313" key="14">
    <source>
        <dbReference type="Proteomes" id="UP000624244"/>
    </source>
</evidence>
<evidence type="ECO:0000259" key="12">
    <source>
        <dbReference type="Pfam" id="PF01095"/>
    </source>
</evidence>
<protein>
    <recommendedName>
        <fullName evidence="4 11">Pectinesterase</fullName>
        <ecNumber evidence="4 11">3.1.1.11</ecNumber>
    </recommendedName>
</protein>
<dbReference type="EC" id="3.1.1.11" evidence="4 11"/>
<evidence type="ECO:0000256" key="2">
    <source>
        <dbReference type="ARBA" id="ARBA00005184"/>
    </source>
</evidence>
<dbReference type="AlphaFoldDB" id="A0A8H5ZDE7"/>
<evidence type="ECO:0000256" key="10">
    <source>
        <dbReference type="PROSITE-ProRule" id="PRU10040"/>
    </source>
</evidence>
<keyword evidence="11" id="KW-0961">Cell wall biogenesis/degradation</keyword>
<evidence type="ECO:0000256" key="5">
    <source>
        <dbReference type="ARBA" id="ARBA00022525"/>
    </source>
</evidence>
<keyword evidence="6 11" id="KW-0732">Signal</keyword>
<comment type="function">
    <text evidence="11">Involved in maceration and soft-rotting of plant tissue.</text>
</comment>
<dbReference type="PROSITE" id="PS00503">
    <property type="entry name" value="PECTINESTERASE_2"/>
    <property type="match status" value="1"/>
</dbReference>
<evidence type="ECO:0000313" key="13">
    <source>
        <dbReference type="EMBL" id="KAF5847177.1"/>
    </source>
</evidence>
<comment type="subcellular location">
    <subcellularLocation>
        <location evidence="1 11">Secreted</location>
    </subcellularLocation>
</comment>
<evidence type="ECO:0000256" key="3">
    <source>
        <dbReference type="ARBA" id="ARBA00008891"/>
    </source>
</evidence>
<dbReference type="InterPro" id="IPR033131">
    <property type="entry name" value="Pectinesterase_Asp_AS"/>
</dbReference>
<keyword evidence="8 11" id="KW-0063">Aspartyl esterase</keyword>
<keyword evidence="5 11" id="KW-0964">Secreted</keyword>
<reference evidence="13" key="1">
    <citation type="submission" date="2019-11" db="EMBL/GenBank/DDBJ databases">
        <title>Bipolaris sorokiniana Genome sequencing.</title>
        <authorList>
            <person name="Wang H."/>
        </authorList>
    </citation>
    <scope>NUCLEOTIDE SEQUENCE</scope>
</reference>
<evidence type="ECO:0000256" key="8">
    <source>
        <dbReference type="ARBA" id="ARBA00023085"/>
    </source>
</evidence>
<sequence>MRSHISLSAVLVFVLGVVSADKQVRTKPDQGALVVDASGAYPNSYLNISAAVAGLHNNTDAQRIFIFPGTYTEQVYIRRLAGPLTIQGYTNDSTTYKKNQVTLTYNLSRKTPGLANNDATSTLRLWTSNVKLYNLNIANTFGAGSQALALSAQNTNQGFYGCKFTGYQDTIYANEGRQIYAKSFVNGAVDFIFGLRAVAFFNKLDIETVGTGFIVANGRDSEENTSFYVFNKVNVTGSSGPGSTDLGRPWRPFSRVLFQQSYLGDVVTPRGWSQWDDVQSTDNVTFQEYQNCGPGANASARVSWSSQATAPVKASDLFGSDFKKENWVDVDYL</sequence>
<comment type="caution">
    <text evidence="13">The sequence shown here is derived from an EMBL/GenBank/DDBJ whole genome shotgun (WGS) entry which is preliminary data.</text>
</comment>
<evidence type="ECO:0000256" key="4">
    <source>
        <dbReference type="ARBA" id="ARBA00013229"/>
    </source>
</evidence>
<dbReference type="GO" id="GO:0005576">
    <property type="term" value="C:extracellular region"/>
    <property type="evidence" value="ECO:0007669"/>
    <property type="project" value="UniProtKB-SubCell"/>
</dbReference>
<evidence type="ECO:0000256" key="9">
    <source>
        <dbReference type="ARBA" id="ARBA00047928"/>
    </source>
</evidence>
<evidence type="ECO:0000256" key="11">
    <source>
        <dbReference type="RuleBase" id="RU000589"/>
    </source>
</evidence>
<organism evidence="13 14">
    <name type="scientific">Cochliobolus sativus</name>
    <name type="common">Common root rot and spot blotch fungus</name>
    <name type="synonym">Bipolaris sorokiniana</name>
    <dbReference type="NCBI Taxonomy" id="45130"/>
    <lineage>
        <taxon>Eukaryota</taxon>
        <taxon>Fungi</taxon>
        <taxon>Dikarya</taxon>
        <taxon>Ascomycota</taxon>
        <taxon>Pezizomycotina</taxon>
        <taxon>Dothideomycetes</taxon>
        <taxon>Pleosporomycetidae</taxon>
        <taxon>Pleosporales</taxon>
        <taxon>Pleosporineae</taxon>
        <taxon>Pleosporaceae</taxon>
        <taxon>Bipolaris</taxon>
    </lineage>
</organism>
<feature type="chain" id="PRO_5034263696" description="Pectinesterase" evidence="11">
    <location>
        <begin position="21"/>
        <end position="333"/>
    </location>
</feature>
<dbReference type="InterPro" id="IPR000070">
    <property type="entry name" value="Pectinesterase_cat"/>
</dbReference>
<dbReference type="InterPro" id="IPR011050">
    <property type="entry name" value="Pectin_lyase_fold/virulence"/>
</dbReference>
<dbReference type="EMBL" id="WNKQ01000014">
    <property type="protein sequence ID" value="KAF5847177.1"/>
    <property type="molecule type" value="Genomic_DNA"/>
</dbReference>
<feature type="active site" evidence="10">
    <location>
        <position position="190"/>
    </location>
</feature>
<proteinExistence type="inferred from homology"/>
<dbReference type="PANTHER" id="PTHR31321">
    <property type="entry name" value="ACYL-COA THIOESTER HYDROLASE YBHC-RELATED"/>
    <property type="match status" value="1"/>
</dbReference>
<dbReference type="PANTHER" id="PTHR31321:SF57">
    <property type="entry name" value="PECTINESTERASE 53-RELATED"/>
    <property type="match status" value="1"/>
</dbReference>
<comment type="similarity">
    <text evidence="3">Belongs to the pectinesterase family.</text>
</comment>
<dbReference type="Pfam" id="PF01095">
    <property type="entry name" value="Pectinesterase"/>
    <property type="match status" value="1"/>
</dbReference>
<name>A0A8H5ZDE7_COCSA</name>
<keyword evidence="7 11" id="KW-0378">Hydrolase</keyword>
<dbReference type="Gene3D" id="2.160.20.10">
    <property type="entry name" value="Single-stranded right-handed beta-helix, Pectin lyase-like"/>
    <property type="match status" value="1"/>
</dbReference>
<evidence type="ECO:0000256" key="1">
    <source>
        <dbReference type="ARBA" id="ARBA00004613"/>
    </source>
</evidence>